<organism evidence="1 2">
    <name type="scientific">Paenibacillus aestuarii</name>
    <dbReference type="NCBI Taxonomy" id="516965"/>
    <lineage>
        <taxon>Bacteria</taxon>
        <taxon>Bacillati</taxon>
        <taxon>Bacillota</taxon>
        <taxon>Bacilli</taxon>
        <taxon>Bacillales</taxon>
        <taxon>Paenibacillaceae</taxon>
        <taxon>Paenibacillus</taxon>
    </lineage>
</organism>
<accession>A0ABW0K6U0</accession>
<gene>
    <name evidence="1" type="ORF">ACFPOG_12745</name>
</gene>
<reference evidence="2" key="1">
    <citation type="journal article" date="2019" name="Int. J. Syst. Evol. Microbiol.">
        <title>The Global Catalogue of Microorganisms (GCM) 10K type strain sequencing project: providing services to taxonomists for standard genome sequencing and annotation.</title>
        <authorList>
            <consortium name="The Broad Institute Genomics Platform"/>
            <consortium name="The Broad Institute Genome Sequencing Center for Infectious Disease"/>
            <person name="Wu L."/>
            <person name="Ma J."/>
        </authorList>
    </citation>
    <scope>NUCLEOTIDE SEQUENCE [LARGE SCALE GENOMIC DNA]</scope>
    <source>
        <strain evidence="2">KACC 11904</strain>
    </source>
</reference>
<dbReference type="EMBL" id="JBHSMJ010000017">
    <property type="protein sequence ID" value="MFC5449133.1"/>
    <property type="molecule type" value="Genomic_DNA"/>
</dbReference>
<comment type="caution">
    <text evidence="1">The sequence shown here is derived from an EMBL/GenBank/DDBJ whole genome shotgun (WGS) entry which is preliminary data.</text>
</comment>
<dbReference type="RefSeq" id="WP_377524777.1">
    <property type="nucleotide sequence ID" value="NZ_JBHSMJ010000017.1"/>
</dbReference>
<protein>
    <submittedName>
        <fullName evidence="1">DUF1292 domain-containing protein</fullName>
    </submittedName>
</protein>
<dbReference type="InterPro" id="IPR009711">
    <property type="entry name" value="UPF0473"/>
</dbReference>
<evidence type="ECO:0000313" key="2">
    <source>
        <dbReference type="Proteomes" id="UP001596044"/>
    </source>
</evidence>
<evidence type="ECO:0000313" key="1">
    <source>
        <dbReference type="EMBL" id="MFC5449133.1"/>
    </source>
</evidence>
<dbReference type="Proteomes" id="UP001596044">
    <property type="component" value="Unassembled WGS sequence"/>
</dbReference>
<keyword evidence="2" id="KW-1185">Reference proteome</keyword>
<sequence>MANDIPIEIVMCKPPIDGELIDASFQQFFKIGTQDYVAIQKECTVFILKVLNKDGQRILMNIQSEVEFDSAKEVYQKTLQSNL</sequence>
<dbReference type="Pfam" id="PF06949">
    <property type="entry name" value="DUF1292"/>
    <property type="match status" value="1"/>
</dbReference>
<name>A0ABW0K6U0_9BACL</name>
<proteinExistence type="predicted"/>